<keyword evidence="7" id="KW-1185">Reference proteome</keyword>
<reference evidence="6 7" key="1">
    <citation type="submission" date="2014-03" db="EMBL/GenBank/DDBJ databases">
        <title>Draft genome of the hookworm Oesophagostomum dentatum.</title>
        <authorList>
            <person name="Mitreva M."/>
        </authorList>
    </citation>
    <scope>NUCLEOTIDE SEQUENCE [LARGE SCALE GENOMIC DNA]</scope>
    <source>
        <strain evidence="6 7">OD-Hann</strain>
    </source>
</reference>
<dbReference type="GO" id="GO:0003847">
    <property type="term" value="F:1-alkyl-2-acetylglycerophosphocholine esterase activity"/>
    <property type="evidence" value="ECO:0007669"/>
    <property type="project" value="UniProtKB-EC"/>
</dbReference>
<proteinExistence type="predicted"/>
<evidence type="ECO:0000256" key="2">
    <source>
        <dbReference type="ARBA" id="ARBA00022801"/>
    </source>
</evidence>
<keyword evidence="2 6" id="KW-0378">Hydrolase</keyword>
<feature type="active site" description="Nucleophile" evidence="5">
    <location>
        <position position="261"/>
    </location>
</feature>
<evidence type="ECO:0000256" key="3">
    <source>
        <dbReference type="ARBA" id="ARBA00022963"/>
    </source>
</evidence>
<protein>
    <recommendedName>
        <fullName evidence="1">1-alkyl-2-acetylglycerophosphocholine esterase</fullName>
        <ecNumber evidence="1">3.1.1.47</ecNumber>
    </recommendedName>
</protein>
<evidence type="ECO:0000256" key="1">
    <source>
        <dbReference type="ARBA" id="ARBA00013201"/>
    </source>
</evidence>
<dbReference type="Pfam" id="PF03403">
    <property type="entry name" value="PAF-AH_p_II"/>
    <property type="match status" value="1"/>
</dbReference>
<sequence>MGAIWSYTGRYSVLPLPGTGKYRAGCADLMITDTKDGDPGVFMRIYYPVDRDDFAKTPTASEHPPWLSRIEYVNGLATYMKQSAGRLQFVFNWLIGETREGALWQPDLADSARMISRGSNHSLKDASFPVVIFSHGLSGCRHFYTTYCASLASHGFIVGAVEHSDYSACWTYKLYPDPISGRFKERQFQIRMVDKDDKRLFKIRNQQLNKRVSECVKALHVLEEINLGQLQFDNVAVGKDMDWSQFKDRLNFSRVFVAGHSFGGATAIAASAFSTDFQAAVVLDGWLYPLESGHYERATQPTLFLNAGRWQYPENLERMAKLRNVVEKPMFTLKDAEHQNFSDFPFLVNSFIGRRMKLYGETP</sequence>
<dbReference type="Gene3D" id="3.40.50.1820">
    <property type="entry name" value="alpha/beta hydrolase"/>
    <property type="match status" value="1"/>
</dbReference>
<dbReference type="Proteomes" id="UP000053660">
    <property type="component" value="Unassembled WGS sequence"/>
</dbReference>
<dbReference type="OrthoDB" id="2363873at2759"/>
<feature type="non-terminal residue" evidence="6">
    <location>
        <position position="363"/>
    </location>
</feature>
<evidence type="ECO:0000313" key="6">
    <source>
        <dbReference type="EMBL" id="KHJ86601.1"/>
    </source>
</evidence>
<keyword evidence="3" id="KW-0442">Lipid degradation</keyword>
<evidence type="ECO:0000313" key="7">
    <source>
        <dbReference type="Proteomes" id="UP000053660"/>
    </source>
</evidence>
<evidence type="ECO:0000256" key="4">
    <source>
        <dbReference type="ARBA" id="ARBA00023098"/>
    </source>
</evidence>
<keyword evidence="4" id="KW-0443">Lipid metabolism</keyword>
<dbReference type="GO" id="GO:0016042">
    <property type="term" value="P:lipid catabolic process"/>
    <property type="evidence" value="ECO:0007669"/>
    <property type="project" value="UniProtKB-KW"/>
</dbReference>
<evidence type="ECO:0000256" key="5">
    <source>
        <dbReference type="PIRSR" id="PIRSR018169-1"/>
    </source>
</evidence>
<feature type="active site" description="Charge relay system" evidence="5">
    <location>
        <position position="338"/>
    </location>
</feature>
<accession>A0A0B1SRT8</accession>
<dbReference type="PANTHER" id="PTHR10272:SF0">
    <property type="entry name" value="PLATELET-ACTIVATING FACTOR ACETYLHYDROLASE"/>
    <property type="match status" value="1"/>
</dbReference>
<dbReference type="InterPro" id="IPR016715">
    <property type="entry name" value="PAF_acetylhydro_eukaryote"/>
</dbReference>
<dbReference type="PIRSF" id="PIRSF018169">
    <property type="entry name" value="PAF_acetylhydrolase"/>
    <property type="match status" value="1"/>
</dbReference>
<dbReference type="EC" id="3.1.1.47" evidence="1"/>
<dbReference type="PANTHER" id="PTHR10272">
    <property type="entry name" value="PLATELET-ACTIVATING FACTOR ACETYLHYDROLASE"/>
    <property type="match status" value="1"/>
</dbReference>
<dbReference type="AlphaFoldDB" id="A0A0B1SRT8"/>
<dbReference type="SUPFAM" id="SSF53474">
    <property type="entry name" value="alpha/beta-Hydrolases"/>
    <property type="match status" value="1"/>
</dbReference>
<gene>
    <name evidence="6" type="ORF">OESDEN_13640</name>
</gene>
<organism evidence="6 7">
    <name type="scientific">Oesophagostomum dentatum</name>
    <name type="common">Nodular worm</name>
    <dbReference type="NCBI Taxonomy" id="61180"/>
    <lineage>
        <taxon>Eukaryota</taxon>
        <taxon>Metazoa</taxon>
        <taxon>Ecdysozoa</taxon>
        <taxon>Nematoda</taxon>
        <taxon>Chromadorea</taxon>
        <taxon>Rhabditida</taxon>
        <taxon>Rhabditina</taxon>
        <taxon>Rhabditomorpha</taxon>
        <taxon>Strongyloidea</taxon>
        <taxon>Strongylidae</taxon>
        <taxon>Oesophagostomum</taxon>
    </lineage>
</organism>
<name>A0A0B1SRT8_OESDE</name>
<feature type="active site" description="Charge relay system" evidence="5">
    <location>
        <position position="284"/>
    </location>
</feature>
<dbReference type="InterPro" id="IPR029058">
    <property type="entry name" value="AB_hydrolase_fold"/>
</dbReference>
<dbReference type="EMBL" id="KN559893">
    <property type="protein sequence ID" value="KHJ86601.1"/>
    <property type="molecule type" value="Genomic_DNA"/>
</dbReference>